<evidence type="ECO:0000313" key="2">
    <source>
        <dbReference type="EMBL" id="VFK30144.1"/>
    </source>
</evidence>
<accession>A0A450XLJ9</accession>
<gene>
    <name evidence="1" type="ORF">BECKLPF1236A_GA0070988_101096</name>
    <name evidence="2" type="ORF">BECKLPF1236C_GA0070990_101037</name>
</gene>
<name>A0A450XLJ9_9GAMM</name>
<reference evidence="2" key="1">
    <citation type="submission" date="2019-02" db="EMBL/GenBank/DDBJ databases">
        <authorList>
            <person name="Gruber-Vodicka R. H."/>
            <person name="Seah K. B. B."/>
        </authorList>
    </citation>
    <scope>NUCLEOTIDE SEQUENCE</scope>
    <source>
        <strain evidence="1">BECK_S312</strain>
        <strain evidence="2">BECK_S426</strain>
    </source>
</reference>
<sequence>MGHANALILKDDARFNDPLSGKRWLGARFLGYTPHKKPKRE</sequence>
<proteinExistence type="predicted"/>
<dbReference type="EMBL" id="CAADFP010000103">
    <property type="protein sequence ID" value="VFK30144.1"/>
    <property type="molecule type" value="Genomic_DNA"/>
</dbReference>
<organism evidence="2">
    <name type="scientific">Candidatus Kentrum sp. LPFa</name>
    <dbReference type="NCBI Taxonomy" id="2126335"/>
    <lineage>
        <taxon>Bacteria</taxon>
        <taxon>Pseudomonadati</taxon>
        <taxon>Pseudomonadota</taxon>
        <taxon>Gammaproteobacteria</taxon>
        <taxon>Candidatus Kentrum</taxon>
    </lineage>
</organism>
<protein>
    <submittedName>
        <fullName evidence="2">Uncharacterized protein</fullName>
    </submittedName>
</protein>
<dbReference type="AlphaFoldDB" id="A0A450XLJ9"/>
<dbReference type="EMBL" id="CAADFM010000109">
    <property type="protein sequence ID" value="VFK14595.1"/>
    <property type="molecule type" value="Genomic_DNA"/>
</dbReference>
<evidence type="ECO:0000313" key="1">
    <source>
        <dbReference type="EMBL" id="VFK14595.1"/>
    </source>
</evidence>